<dbReference type="InterPro" id="IPR047187">
    <property type="entry name" value="SF1_C_Upf1"/>
</dbReference>
<evidence type="ECO:0000259" key="1">
    <source>
        <dbReference type="Pfam" id="PF13086"/>
    </source>
</evidence>
<dbReference type="Pfam" id="PF13086">
    <property type="entry name" value="AAA_11"/>
    <property type="match status" value="2"/>
</dbReference>
<evidence type="ECO:0000259" key="2">
    <source>
        <dbReference type="Pfam" id="PF13087"/>
    </source>
</evidence>
<dbReference type="Gene3D" id="3.40.50.300">
    <property type="entry name" value="P-loop containing nucleotide triphosphate hydrolases"/>
    <property type="match status" value="2"/>
</dbReference>
<feature type="domain" description="DNA2/NAM7 helicase helicase" evidence="1">
    <location>
        <begin position="193"/>
        <end position="276"/>
    </location>
</feature>
<feature type="domain" description="DNA2/NAM7 helicase helicase" evidence="1">
    <location>
        <begin position="77"/>
        <end position="173"/>
    </location>
</feature>
<feature type="domain" description="DNA2/NAM7 helicase-like C-terminal" evidence="2">
    <location>
        <begin position="302"/>
        <end position="472"/>
    </location>
</feature>
<gene>
    <name evidence="3" type="ORF">EFD62_00430</name>
</gene>
<proteinExistence type="predicted"/>
<dbReference type="AlphaFoldDB" id="A0A4Q0I7Q0"/>
<dbReference type="InterPro" id="IPR041677">
    <property type="entry name" value="DNA2/NAM7_AAA_11"/>
</dbReference>
<dbReference type="OrthoDB" id="9757917at2"/>
<dbReference type="CDD" id="cd18808">
    <property type="entry name" value="SF1_C_Upf1"/>
    <property type="match status" value="1"/>
</dbReference>
<dbReference type="Proteomes" id="UP000289166">
    <property type="component" value="Unassembled WGS sequence"/>
</dbReference>
<comment type="caution">
    <text evidence="3">The sequence shown here is derived from an EMBL/GenBank/DDBJ whole genome shotgun (WGS) entry which is preliminary data.</text>
</comment>
<organism evidence="3 4">
    <name type="scientific">Acetivibrio mesophilus</name>
    <dbReference type="NCBI Taxonomy" id="2487273"/>
    <lineage>
        <taxon>Bacteria</taxon>
        <taxon>Bacillati</taxon>
        <taxon>Bacillota</taxon>
        <taxon>Clostridia</taxon>
        <taxon>Eubacteriales</taxon>
        <taxon>Oscillospiraceae</taxon>
        <taxon>Acetivibrio</taxon>
    </lineage>
</organism>
<reference evidence="4" key="1">
    <citation type="submission" date="2018-11" db="EMBL/GenBank/DDBJ databases">
        <title>Genome sequencing of a novel mesophilic and cellulolytic organism within the genus Hungateiclostridium.</title>
        <authorList>
            <person name="Rettenmaier R."/>
            <person name="Liebl W."/>
            <person name="Zverlov V."/>
        </authorList>
    </citation>
    <scope>NUCLEOTIDE SEQUENCE [LARGE SCALE GENOMIC DNA]</scope>
    <source>
        <strain evidence="4">N2K1</strain>
    </source>
</reference>
<evidence type="ECO:0008006" key="5">
    <source>
        <dbReference type="Google" id="ProtNLM"/>
    </source>
</evidence>
<accession>A0A4Q0I7Q0</accession>
<dbReference type="PANTHER" id="PTHR10887">
    <property type="entry name" value="DNA2/NAM7 HELICASE FAMILY"/>
    <property type="match status" value="1"/>
</dbReference>
<dbReference type="InterPro" id="IPR027417">
    <property type="entry name" value="P-loop_NTPase"/>
</dbReference>
<keyword evidence="4" id="KW-1185">Reference proteome</keyword>
<dbReference type="EMBL" id="RLII01000001">
    <property type="protein sequence ID" value="RXE60443.1"/>
    <property type="molecule type" value="Genomic_DNA"/>
</dbReference>
<dbReference type="RefSeq" id="WP_128705549.1">
    <property type="nucleotide sequence ID" value="NZ_RLII01000001.1"/>
</dbReference>
<name>A0A4Q0I7Q0_9FIRM</name>
<sequence length="503" mass="57286">MNSDLWTEHLAHWKQFLTERLSSINDIGERVKIERQLKVIEQVQYAAVLNPKLLIEFINPSDTPSLEADCGDFFLTLNESQQKAVKSALGDCYLSLIQGPPGTGKTQVIAEICLQLYRQNPNVRILVCSETHIAVNNLISRISKHNEDIRIVRIRDKEQNSEVDEYSPESIMRTYSEWLRENCKIDAIVDVITNTLSNYEDISLEKALALSANIVGMTCNRVGAYAFYSLNEMFDVAIVDEACKATLPEILMPLTVAKRAILVGDPKQLPPVFCSEEIEIIRSIDNCNLLNHMYIDELFLRSNNVTFLNKQYRMINQIGDLINKLFYSGKLINGRNEDAEDCILWIDYVPTQTWPLNEVDIEGKQKIYNLNECEIITKVIMNLDAKSRNGTSVAIITPYKHQVLMLRKLLQTESLRNLDINIDSVDGFQGKECDVVIFSITRTVGSFRFLADERRLNVALSRARDKLIIIGNLDYTVRNSLLKAVSAASKIQLYDEQFSLMAE</sequence>
<dbReference type="InterPro" id="IPR041679">
    <property type="entry name" value="DNA2/NAM7-like_C"/>
</dbReference>
<dbReference type="InterPro" id="IPR045055">
    <property type="entry name" value="DNA2/NAM7-like"/>
</dbReference>
<dbReference type="GO" id="GO:0004386">
    <property type="term" value="F:helicase activity"/>
    <property type="evidence" value="ECO:0007669"/>
    <property type="project" value="InterPro"/>
</dbReference>
<evidence type="ECO:0000313" key="4">
    <source>
        <dbReference type="Proteomes" id="UP000289166"/>
    </source>
</evidence>
<protein>
    <recommendedName>
        <fullName evidence="5">AAA+ ATPase domain-containing protein</fullName>
    </recommendedName>
</protein>
<dbReference type="SUPFAM" id="SSF52540">
    <property type="entry name" value="P-loop containing nucleoside triphosphate hydrolases"/>
    <property type="match status" value="1"/>
</dbReference>
<dbReference type="PANTHER" id="PTHR10887:SF495">
    <property type="entry name" value="HELICASE SENATAXIN ISOFORM X1-RELATED"/>
    <property type="match status" value="1"/>
</dbReference>
<evidence type="ECO:0000313" key="3">
    <source>
        <dbReference type="EMBL" id="RXE60443.1"/>
    </source>
</evidence>
<dbReference type="Pfam" id="PF13087">
    <property type="entry name" value="AAA_12"/>
    <property type="match status" value="1"/>
</dbReference>